<dbReference type="InterPro" id="IPR029063">
    <property type="entry name" value="SAM-dependent_MTases_sf"/>
</dbReference>
<keyword evidence="3" id="KW-0808">Transferase</keyword>
<dbReference type="Proteomes" id="UP001557470">
    <property type="component" value="Unassembled WGS sequence"/>
</dbReference>
<accession>A0ABD0WZP6</accession>
<dbReference type="Pfam" id="PF14904">
    <property type="entry name" value="FAM86"/>
    <property type="match status" value="1"/>
</dbReference>
<dbReference type="EMBL" id="JAGEUA010000003">
    <property type="protein sequence ID" value="KAL0992579.1"/>
    <property type="molecule type" value="Genomic_DNA"/>
</dbReference>
<keyword evidence="4" id="KW-0949">S-adenosyl-L-methionine</keyword>
<dbReference type="PANTHER" id="PTHR14614">
    <property type="entry name" value="HEPATOCELLULAR CARCINOMA-ASSOCIATED ANTIGEN"/>
    <property type="match status" value="1"/>
</dbReference>
<proteinExistence type="inferred from homology"/>
<dbReference type="GO" id="GO:0008168">
    <property type="term" value="F:methyltransferase activity"/>
    <property type="evidence" value="ECO:0007669"/>
    <property type="project" value="UniProtKB-KW"/>
</dbReference>
<feature type="domain" description="FAM86 N-terminal" evidence="5">
    <location>
        <begin position="24"/>
        <end position="112"/>
    </location>
</feature>
<name>A0ABD0WZP6_UMBPY</name>
<dbReference type="InterPro" id="IPR029426">
    <property type="entry name" value="FAM86_N"/>
</dbReference>
<evidence type="ECO:0000259" key="5">
    <source>
        <dbReference type="Pfam" id="PF14904"/>
    </source>
</evidence>
<dbReference type="InterPro" id="IPR019410">
    <property type="entry name" value="Methyltransf_16"/>
</dbReference>
<evidence type="ECO:0000256" key="3">
    <source>
        <dbReference type="ARBA" id="ARBA00022679"/>
    </source>
</evidence>
<evidence type="ECO:0000256" key="4">
    <source>
        <dbReference type="ARBA" id="ARBA00022691"/>
    </source>
</evidence>
<dbReference type="Pfam" id="PF10294">
    <property type="entry name" value="Methyltransf_16"/>
    <property type="match status" value="2"/>
</dbReference>
<evidence type="ECO:0000313" key="6">
    <source>
        <dbReference type="EMBL" id="KAL0992579.1"/>
    </source>
</evidence>
<dbReference type="Gene3D" id="3.40.50.150">
    <property type="entry name" value="Vaccinia Virus protein VP39"/>
    <property type="match status" value="1"/>
</dbReference>
<keyword evidence="7" id="KW-1185">Reference proteome</keyword>
<keyword evidence="2" id="KW-0489">Methyltransferase</keyword>
<dbReference type="SUPFAM" id="SSF53335">
    <property type="entry name" value="S-adenosyl-L-methionine-dependent methyltransferases"/>
    <property type="match status" value="1"/>
</dbReference>
<dbReference type="PANTHER" id="PTHR14614:SF130">
    <property type="entry name" value="PROTEIN-LYSINE N-METHYLTRANSFERASE EEF2KMT"/>
    <property type="match status" value="1"/>
</dbReference>
<evidence type="ECO:0000256" key="1">
    <source>
        <dbReference type="ARBA" id="ARBA00005511"/>
    </source>
</evidence>
<reference evidence="6 7" key="1">
    <citation type="submission" date="2024-06" db="EMBL/GenBank/DDBJ databases">
        <authorList>
            <person name="Pan Q."/>
            <person name="Wen M."/>
            <person name="Jouanno E."/>
            <person name="Zahm M."/>
            <person name="Klopp C."/>
            <person name="Cabau C."/>
            <person name="Louis A."/>
            <person name="Berthelot C."/>
            <person name="Parey E."/>
            <person name="Roest Crollius H."/>
            <person name="Montfort J."/>
            <person name="Robinson-Rechavi M."/>
            <person name="Bouchez O."/>
            <person name="Lampietro C."/>
            <person name="Lopez Roques C."/>
            <person name="Donnadieu C."/>
            <person name="Postlethwait J."/>
            <person name="Bobe J."/>
            <person name="Verreycken H."/>
            <person name="Guiguen Y."/>
        </authorList>
    </citation>
    <scope>NUCLEOTIDE SEQUENCE [LARGE SCALE GENOMIC DNA]</scope>
    <source>
        <strain evidence="6">Up_M1</strain>
        <tissue evidence="6">Testis</tissue>
    </source>
</reference>
<comment type="caution">
    <text evidence="6">The sequence shown here is derived from an EMBL/GenBank/DDBJ whole genome shotgun (WGS) entry which is preliminary data.</text>
</comment>
<dbReference type="GO" id="GO:0032259">
    <property type="term" value="P:methylation"/>
    <property type="evidence" value="ECO:0007669"/>
    <property type="project" value="UniProtKB-KW"/>
</dbReference>
<comment type="similarity">
    <text evidence="1">Belongs to the class I-like SAM-binding methyltransferase superfamily. EEF2KMT family.</text>
</comment>
<gene>
    <name evidence="6" type="ORF">UPYG_G00095270</name>
</gene>
<sequence length="357" mass="40053">MKEMCQTEDQNGETSFICVRNRTDVIYNFQVCFFAMRPLQAFPWNLIENELENNSSSEILLDIVKQTCLHPLCRERPPSVKYRRRFLFHLIKLHEASASEPQDGLYDALGEVLGTEEGPECYKSYLLPCGEAVTLSESVAVISEGTTGLVTWEAALYLAEWALESTHVLLAVLELGSGVGLTGIAVCRSCRPSKYVFSDYHHSVLQRLRDNLQLNGLDNQNSKENPPRLCNSEDVVVANQNAPRVGVSVKDLDWKKVTEEQLRDLGINTVIAADVVYDPDIIGCLVELLSKILRCSANGSPPDIYISSTIRNPDTYNSFKKHLANAGIRHEVMSGPVNKVFHYNRLSSRIELLQLHL</sequence>
<dbReference type="AlphaFoldDB" id="A0ABD0WZP6"/>
<protein>
    <recommendedName>
        <fullName evidence="5">FAM86 N-terminal domain-containing protein</fullName>
    </recommendedName>
</protein>
<evidence type="ECO:0000313" key="7">
    <source>
        <dbReference type="Proteomes" id="UP001557470"/>
    </source>
</evidence>
<organism evidence="6 7">
    <name type="scientific">Umbra pygmaea</name>
    <name type="common">Eastern mudminnow</name>
    <dbReference type="NCBI Taxonomy" id="75934"/>
    <lineage>
        <taxon>Eukaryota</taxon>
        <taxon>Metazoa</taxon>
        <taxon>Chordata</taxon>
        <taxon>Craniata</taxon>
        <taxon>Vertebrata</taxon>
        <taxon>Euteleostomi</taxon>
        <taxon>Actinopterygii</taxon>
        <taxon>Neopterygii</taxon>
        <taxon>Teleostei</taxon>
        <taxon>Protacanthopterygii</taxon>
        <taxon>Esociformes</taxon>
        <taxon>Umbridae</taxon>
        <taxon>Umbra</taxon>
    </lineage>
</organism>
<evidence type="ECO:0000256" key="2">
    <source>
        <dbReference type="ARBA" id="ARBA00022603"/>
    </source>
</evidence>